<dbReference type="InterPro" id="IPR023214">
    <property type="entry name" value="HAD_sf"/>
</dbReference>
<dbReference type="Pfam" id="PF13242">
    <property type="entry name" value="Hydrolase_like"/>
    <property type="match status" value="1"/>
</dbReference>
<proteinExistence type="inferred from homology"/>
<gene>
    <name evidence="9" type="ORF">UFOPK3772_03187</name>
</gene>
<dbReference type="AlphaFoldDB" id="A0A6J7LNM2"/>
<evidence type="ECO:0000259" key="8">
    <source>
        <dbReference type="Pfam" id="PF00483"/>
    </source>
</evidence>
<dbReference type="PANTHER" id="PTHR42891:SF1">
    <property type="entry name" value="D-GLYCERO-BETA-D-MANNO-HEPTOSE-1,7-BISPHOSPHATE 7-PHOSPHATASE"/>
    <property type="match status" value="1"/>
</dbReference>
<organism evidence="9">
    <name type="scientific">freshwater metagenome</name>
    <dbReference type="NCBI Taxonomy" id="449393"/>
    <lineage>
        <taxon>unclassified sequences</taxon>
        <taxon>metagenomes</taxon>
        <taxon>ecological metagenomes</taxon>
    </lineage>
</organism>
<dbReference type="Gene3D" id="3.40.50.1000">
    <property type="entry name" value="HAD superfamily/HAD-like"/>
    <property type="match status" value="1"/>
</dbReference>
<dbReference type="NCBIfam" id="TIGR01656">
    <property type="entry name" value="Histidinol-ppas"/>
    <property type="match status" value="1"/>
</dbReference>
<evidence type="ECO:0000256" key="2">
    <source>
        <dbReference type="ARBA" id="ARBA00005628"/>
    </source>
</evidence>
<dbReference type="EMBL" id="CAFBNE010000167">
    <property type="protein sequence ID" value="CAB4969115.1"/>
    <property type="molecule type" value="Genomic_DNA"/>
</dbReference>
<keyword evidence="3" id="KW-0963">Cytoplasm</keyword>
<evidence type="ECO:0000256" key="6">
    <source>
        <dbReference type="ARBA" id="ARBA00023277"/>
    </source>
</evidence>
<dbReference type="InterPro" id="IPR005835">
    <property type="entry name" value="NTP_transferase_dom"/>
</dbReference>
<dbReference type="NCBIfam" id="TIGR01662">
    <property type="entry name" value="HAD-SF-IIIA"/>
    <property type="match status" value="1"/>
</dbReference>
<dbReference type="InterPro" id="IPR006549">
    <property type="entry name" value="HAD-SF_hydro_IIIA"/>
</dbReference>
<feature type="domain" description="Nucleotidyl transferase" evidence="8">
    <location>
        <begin position="5"/>
        <end position="229"/>
    </location>
</feature>
<dbReference type="InterPro" id="IPR029044">
    <property type="entry name" value="Nucleotide-diphossugar_trans"/>
</dbReference>
<accession>A0A6J7LNM2</accession>
<dbReference type="GO" id="GO:0005737">
    <property type="term" value="C:cytoplasm"/>
    <property type="evidence" value="ECO:0007669"/>
    <property type="project" value="UniProtKB-SubCell"/>
</dbReference>
<comment type="similarity">
    <text evidence="2">Belongs to the GmhB family.</text>
</comment>
<keyword evidence="4" id="KW-0479">Metal-binding</keyword>
<keyword evidence="6" id="KW-0119">Carbohydrate metabolism</keyword>
<dbReference type="Gene3D" id="3.90.550.10">
    <property type="entry name" value="Spore Coat Polysaccharide Biosynthesis Protein SpsA, Chain A"/>
    <property type="match status" value="1"/>
</dbReference>
<dbReference type="GO" id="GO:0016779">
    <property type="term" value="F:nucleotidyltransferase activity"/>
    <property type="evidence" value="ECO:0007669"/>
    <property type="project" value="UniProtKB-ARBA"/>
</dbReference>
<dbReference type="Pfam" id="PF00483">
    <property type="entry name" value="NTP_transferase"/>
    <property type="match status" value="1"/>
</dbReference>
<dbReference type="InterPro" id="IPR036412">
    <property type="entry name" value="HAD-like_sf"/>
</dbReference>
<dbReference type="SUPFAM" id="SSF53448">
    <property type="entry name" value="Nucleotide-diphospho-sugar transferases"/>
    <property type="match status" value="1"/>
</dbReference>
<dbReference type="CDD" id="cd07503">
    <property type="entry name" value="HAD_HisB-N"/>
    <property type="match status" value="1"/>
</dbReference>
<comment type="subcellular location">
    <subcellularLocation>
        <location evidence="1">Cytoplasm</location>
    </subcellularLocation>
</comment>
<dbReference type="PANTHER" id="PTHR42891">
    <property type="entry name" value="D-GLYCERO-BETA-D-MANNO-HEPTOSE-1,7-BISPHOSPHATE 7-PHOSPHATASE"/>
    <property type="match status" value="1"/>
</dbReference>
<evidence type="ECO:0000256" key="1">
    <source>
        <dbReference type="ARBA" id="ARBA00004496"/>
    </source>
</evidence>
<evidence type="ECO:0000313" key="9">
    <source>
        <dbReference type="EMBL" id="CAB4969115.1"/>
    </source>
</evidence>
<evidence type="ECO:0000256" key="5">
    <source>
        <dbReference type="ARBA" id="ARBA00022801"/>
    </source>
</evidence>
<evidence type="ECO:0000256" key="4">
    <source>
        <dbReference type="ARBA" id="ARBA00022723"/>
    </source>
</evidence>
<sequence length="416" mass="44298">MAVIAIVLAGGRGTRSADPSQAKLAQVIGGKSLMHRHLDVLASTQITEVLVVAGHLGDQVQELCDTFDHEGVNVRVIQEDEQRGTVAALLLAADDTEADEFLVILGDILMSFPVDTFISDWRASGKEVACIVHPSTHPEDSDAAFPGHDGRVMVVAKSEPRDGIPNMSSTGLFAITREGLARYANCRDVGSDVLPAAAADNDLFAYVSSHYFKDTGTQHRLVAAASDVASGAFARRGTLTPRPALFLDRDGVLNAVQPEVYVSRDYRLLPGVAAAISRANSAGLPVIVVTNQPGVAKGLMTYQGHEEIRAELDRQLGAEGAFVDDYFYCPHHPDAGFEGEVPDLKIPCDCRKPAPGMVLAAARKHHLDLAASVMVGDTWRDQELAASTGMAFIHAAGAPEIESDAAIVRGIEMITC</sequence>
<protein>
    <recommendedName>
        <fullName evidence="7">D,D-heptose 1,7-bisphosphate phosphatase</fullName>
    </recommendedName>
</protein>
<evidence type="ECO:0000256" key="7">
    <source>
        <dbReference type="ARBA" id="ARBA00031828"/>
    </source>
</evidence>
<dbReference type="GO" id="GO:0005975">
    <property type="term" value="P:carbohydrate metabolic process"/>
    <property type="evidence" value="ECO:0007669"/>
    <property type="project" value="InterPro"/>
</dbReference>
<name>A0A6J7LNM2_9ZZZZ</name>
<dbReference type="SUPFAM" id="SSF56784">
    <property type="entry name" value="HAD-like"/>
    <property type="match status" value="1"/>
</dbReference>
<reference evidence="9" key="1">
    <citation type="submission" date="2020-05" db="EMBL/GenBank/DDBJ databases">
        <authorList>
            <person name="Chiriac C."/>
            <person name="Salcher M."/>
            <person name="Ghai R."/>
            <person name="Kavagutti S V."/>
        </authorList>
    </citation>
    <scope>NUCLEOTIDE SEQUENCE</scope>
</reference>
<dbReference type="InterPro" id="IPR004446">
    <property type="entry name" value="Heptose_bisP_phosphatase"/>
</dbReference>
<dbReference type="InterPro" id="IPR006543">
    <property type="entry name" value="Histidinol-phos"/>
</dbReference>
<dbReference type="GO" id="GO:0016791">
    <property type="term" value="F:phosphatase activity"/>
    <property type="evidence" value="ECO:0007669"/>
    <property type="project" value="InterPro"/>
</dbReference>
<dbReference type="GO" id="GO:0046872">
    <property type="term" value="F:metal ion binding"/>
    <property type="evidence" value="ECO:0007669"/>
    <property type="project" value="UniProtKB-KW"/>
</dbReference>
<keyword evidence="5" id="KW-0378">Hydrolase</keyword>
<evidence type="ECO:0000256" key="3">
    <source>
        <dbReference type="ARBA" id="ARBA00022490"/>
    </source>
</evidence>